<dbReference type="PANTHER" id="PTHR30249:SF0">
    <property type="entry name" value="PLASTIDAL GLYCOLATE_GLYCERATE TRANSLOCATOR 1, CHLOROPLASTIC"/>
    <property type="match status" value="1"/>
</dbReference>
<feature type="transmembrane region" description="Helical" evidence="5">
    <location>
        <begin position="6"/>
        <end position="22"/>
    </location>
</feature>
<name>A0AAV5ATD7_9FLAO</name>
<dbReference type="EMBL" id="BQKB01000042">
    <property type="protein sequence ID" value="GJM53608.1"/>
    <property type="molecule type" value="Genomic_DNA"/>
</dbReference>
<organism evidence="6 8">
    <name type="scientific">Capnocytophaga catalasegens</name>
    <dbReference type="NCBI Taxonomy" id="1004260"/>
    <lineage>
        <taxon>Bacteria</taxon>
        <taxon>Pseudomonadati</taxon>
        <taxon>Bacteroidota</taxon>
        <taxon>Flavobacteriia</taxon>
        <taxon>Flavobacteriales</taxon>
        <taxon>Flavobacteriaceae</taxon>
        <taxon>Capnocytophaga</taxon>
    </lineage>
</organism>
<feature type="transmembrane region" description="Helical" evidence="5">
    <location>
        <begin position="148"/>
        <end position="169"/>
    </location>
</feature>
<accession>A0AAV5ATD7</accession>
<evidence type="ECO:0000256" key="3">
    <source>
        <dbReference type="ARBA" id="ARBA00022989"/>
    </source>
</evidence>
<feature type="transmembrane region" description="Helical" evidence="5">
    <location>
        <begin position="206"/>
        <end position="229"/>
    </location>
</feature>
<dbReference type="GO" id="GO:0016020">
    <property type="term" value="C:membrane"/>
    <property type="evidence" value="ECO:0007669"/>
    <property type="project" value="UniProtKB-SubCell"/>
</dbReference>
<reference evidence="6 9" key="1">
    <citation type="submission" date="2021-11" db="EMBL/GenBank/DDBJ databases">
        <title>Draft genome sequence of Capnocytophaga sp. strain KC07075 isolated from cat oral cavity.</title>
        <authorList>
            <person name="Suzuki M."/>
            <person name="Imaoka K."/>
            <person name="Kimura M."/>
            <person name="Morikawa S."/>
            <person name="Maeda K."/>
        </authorList>
    </citation>
    <scope>NUCLEOTIDE SEQUENCE</scope>
    <source>
        <strain evidence="6">KC07075</strain>
        <strain evidence="7 9">KC07079</strain>
    </source>
</reference>
<evidence type="ECO:0000313" key="9">
    <source>
        <dbReference type="Proteomes" id="UP001208692"/>
    </source>
</evidence>
<sequence length="235" mass="25325">MKEFLSSPLVLLAITFAVYYASMRLQIRFKSALLSPIIITMSVLIGYLLVFNISYETYAESGIFIELWLKPSIVALGVPLYIQLEKIKKQLIPLLASQFAGSLVGIVSVCLIAKWLGADKQIVLSLAPKSVTTPIAIEVSQTIGGESALTAAVVIITGIIGTLFGLKILQLFKIQSPIGKSVSLGAAAHGMGIITAMRLSEKHATFASLGLIFNGVFTALLAPYTILIMEYFGWI</sequence>
<dbReference type="InterPro" id="IPR007300">
    <property type="entry name" value="CidB/LrgB"/>
</dbReference>
<protein>
    <submittedName>
        <fullName evidence="6">Membrane protein</fullName>
    </submittedName>
</protein>
<evidence type="ECO:0000313" key="6">
    <source>
        <dbReference type="EMBL" id="GJM50561.1"/>
    </source>
</evidence>
<comment type="caution">
    <text evidence="6">The sequence shown here is derived from an EMBL/GenBank/DDBJ whole genome shotgun (WGS) entry which is preliminary data.</text>
</comment>
<evidence type="ECO:0000313" key="7">
    <source>
        <dbReference type="EMBL" id="GJM53608.1"/>
    </source>
</evidence>
<dbReference type="EMBL" id="BQKA01000030">
    <property type="protein sequence ID" value="GJM50561.1"/>
    <property type="molecule type" value="Genomic_DNA"/>
</dbReference>
<evidence type="ECO:0000256" key="5">
    <source>
        <dbReference type="SAM" id="Phobius"/>
    </source>
</evidence>
<dbReference type="RefSeq" id="WP_264845670.1">
    <property type="nucleotide sequence ID" value="NZ_BPMA01000014.1"/>
</dbReference>
<evidence type="ECO:0000313" key="8">
    <source>
        <dbReference type="Proteomes" id="UP001207736"/>
    </source>
</evidence>
<comment type="subcellular location">
    <subcellularLocation>
        <location evidence="1">Membrane</location>
        <topology evidence="1">Multi-pass membrane protein</topology>
    </subcellularLocation>
</comment>
<dbReference type="Proteomes" id="UP001208692">
    <property type="component" value="Unassembled WGS sequence"/>
</dbReference>
<dbReference type="Proteomes" id="UP001207736">
    <property type="component" value="Unassembled WGS sequence"/>
</dbReference>
<evidence type="ECO:0000256" key="4">
    <source>
        <dbReference type="ARBA" id="ARBA00023136"/>
    </source>
</evidence>
<feature type="transmembrane region" description="Helical" evidence="5">
    <location>
        <begin position="61"/>
        <end position="82"/>
    </location>
</feature>
<proteinExistence type="predicted"/>
<feature type="transmembrane region" description="Helical" evidence="5">
    <location>
        <begin position="34"/>
        <end position="55"/>
    </location>
</feature>
<keyword evidence="9" id="KW-1185">Reference proteome</keyword>
<evidence type="ECO:0000256" key="1">
    <source>
        <dbReference type="ARBA" id="ARBA00004141"/>
    </source>
</evidence>
<dbReference type="Pfam" id="PF04172">
    <property type="entry name" value="LrgB"/>
    <property type="match status" value="1"/>
</dbReference>
<keyword evidence="3 5" id="KW-1133">Transmembrane helix</keyword>
<dbReference type="AlphaFoldDB" id="A0AAV5ATD7"/>
<keyword evidence="4 5" id="KW-0472">Membrane</keyword>
<evidence type="ECO:0000256" key="2">
    <source>
        <dbReference type="ARBA" id="ARBA00022692"/>
    </source>
</evidence>
<feature type="transmembrane region" description="Helical" evidence="5">
    <location>
        <begin position="94"/>
        <end position="116"/>
    </location>
</feature>
<gene>
    <name evidence="6" type="ORF">RCZ15_15340</name>
    <name evidence="7" type="ORF">RCZ16_19240</name>
</gene>
<dbReference type="PANTHER" id="PTHR30249">
    <property type="entry name" value="PUTATIVE SEROTONIN TRANSPORTER"/>
    <property type="match status" value="1"/>
</dbReference>
<keyword evidence="2 5" id="KW-0812">Transmembrane</keyword>